<dbReference type="EMBL" id="JBBNAF010000004">
    <property type="protein sequence ID" value="KAK9150399.1"/>
    <property type="molecule type" value="Genomic_DNA"/>
</dbReference>
<name>A0AAP0PPX2_9MAGN</name>
<gene>
    <name evidence="1" type="ORF">Syun_008708</name>
</gene>
<evidence type="ECO:0000313" key="2">
    <source>
        <dbReference type="Proteomes" id="UP001420932"/>
    </source>
</evidence>
<reference evidence="1 2" key="1">
    <citation type="submission" date="2024-01" db="EMBL/GenBank/DDBJ databases">
        <title>Genome assemblies of Stephania.</title>
        <authorList>
            <person name="Yang L."/>
        </authorList>
    </citation>
    <scope>NUCLEOTIDE SEQUENCE [LARGE SCALE GENOMIC DNA]</scope>
    <source>
        <strain evidence="1">YNDBR</strain>
        <tissue evidence="1">Leaf</tissue>
    </source>
</reference>
<dbReference type="AlphaFoldDB" id="A0AAP0PPX2"/>
<protein>
    <submittedName>
        <fullName evidence="1">Uncharacterized protein</fullName>
    </submittedName>
</protein>
<keyword evidence="2" id="KW-1185">Reference proteome</keyword>
<organism evidence="1 2">
    <name type="scientific">Stephania yunnanensis</name>
    <dbReference type="NCBI Taxonomy" id="152371"/>
    <lineage>
        <taxon>Eukaryota</taxon>
        <taxon>Viridiplantae</taxon>
        <taxon>Streptophyta</taxon>
        <taxon>Embryophyta</taxon>
        <taxon>Tracheophyta</taxon>
        <taxon>Spermatophyta</taxon>
        <taxon>Magnoliopsida</taxon>
        <taxon>Ranunculales</taxon>
        <taxon>Menispermaceae</taxon>
        <taxon>Menispermoideae</taxon>
        <taxon>Cissampelideae</taxon>
        <taxon>Stephania</taxon>
    </lineage>
</organism>
<evidence type="ECO:0000313" key="1">
    <source>
        <dbReference type="EMBL" id="KAK9150399.1"/>
    </source>
</evidence>
<sequence length="55" mass="6400">MSVVEPYHSERILRQLGHIQSILDPLYRPLEVVQIPYALKYFVEYGSIRQLGVLA</sequence>
<accession>A0AAP0PPX2</accession>
<proteinExistence type="predicted"/>
<dbReference type="Proteomes" id="UP001420932">
    <property type="component" value="Unassembled WGS sequence"/>
</dbReference>
<comment type="caution">
    <text evidence="1">The sequence shown here is derived from an EMBL/GenBank/DDBJ whole genome shotgun (WGS) entry which is preliminary data.</text>
</comment>